<reference evidence="2" key="1">
    <citation type="submission" date="2020-03" db="EMBL/GenBank/DDBJ databases">
        <title>Draft Genome Sequence of Cylindrodendrum hubeiense.</title>
        <authorList>
            <person name="Buettner E."/>
            <person name="Kellner H."/>
        </authorList>
    </citation>
    <scope>NUCLEOTIDE SEQUENCE</scope>
    <source>
        <strain evidence="2">IHI 201604</strain>
    </source>
</reference>
<dbReference type="AlphaFoldDB" id="A0A9P5H1H6"/>
<keyword evidence="3" id="KW-1185">Reference proteome</keyword>
<dbReference type="EMBL" id="JAANBB010000205">
    <property type="protein sequence ID" value="KAF7546651.1"/>
    <property type="molecule type" value="Genomic_DNA"/>
</dbReference>
<evidence type="ECO:0000313" key="2">
    <source>
        <dbReference type="EMBL" id="KAF7546651.1"/>
    </source>
</evidence>
<name>A0A9P5H1H6_9HYPO</name>
<evidence type="ECO:0000256" key="1">
    <source>
        <dbReference type="SAM" id="MobiDB-lite"/>
    </source>
</evidence>
<feature type="region of interest" description="Disordered" evidence="1">
    <location>
        <begin position="1"/>
        <end position="132"/>
    </location>
</feature>
<evidence type="ECO:0000313" key="3">
    <source>
        <dbReference type="Proteomes" id="UP000722485"/>
    </source>
</evidence>
<organism evidence="2 3">
    <name type="scientific">Cylindrodendrum hubeiense</name>
    <dbReference type="NCBI Taxonomy" id="595255"/>
    <lineage>
        <taxon>Eukaryota</taxon>
        <taxon>Fungi</taxon>
        <taxon>Dikarya</taxon>
        <taxon>Ascomycota</taxon>
        <taxon>Pezizomycotina</taxon>
        <taxon>Sordariomycetes</taxon>
        <taxon>Hypocreomycetidae</taxon>
        <taxon>Hypocreales</taxon>
        <taxon>Nectriaceae</taxon>
        <taxon>Cylindrodendrum</taxon>
    </lineage>
</organism>
<protein>
    <submittedName>
        <fullName evidence="2">Uncharacterized protein</fullName>
    </submittedName>
</protein>
<comment type="caution">
    <text evidence="2">The sequence shown here is derived from an EMBL/GenBank/DDBJ whole genome shotgun (WGS) entry which is preliminary data.</text>
</comment>
<sequence>MDTPPGGLWQQPRHCAPLLAPSSSTPIVVSLPASLRPDITGKAKASGVKASVRNQPPPRPPSPNSLQPASHIAHGTTLSSPLPPVSRPEEIQGRGQAAQPTRLPVTVPDGPVIDTSRLVSSRPPPPRERPARLLVLPPKLCPQRHPAASNPARLGPWGLVLRPRRPAIENQNKRHPHSSRETPFAVGNDPPRSPRHQLAPPPSGKGVGRLFRGAWRSGDLAKLKERDKKLGTADGQGVPWLKPSSPRFCYSTRPRRVSWLPRSGASQQDGKRKSHRLRALQCQASVIQPVCPEESLIGGRLGRQRETASK</sequence>
<proteinExistence type="predicted"/>
<feature type="region of interest" description="Disordered" evidence="1">
    <location>
        <begin position="169"/>
        <end position="210"/>
    </location>
</feature>
<dbReference type="Proteomes" id="UP000722485">
    <property type="component" value="Unassembled WGS sequence"/>
</dbReference>
<gene>
    <name evidence="2" type="ORF">G7Z17_g8292</name>
</gene>
<accession>A0A9P5H1H6</accession>